<protein>
    <submittedName>
        <fullName evidence="1">E3 ubiquitin-protein ligase RGLG2</fullName>
    </submittedName>
</protein>
<feature type="non-terminal residue" evidence="1">
    <location>
        <position position="125"/>
    </location>
</feature>
<comment type="caution">
    <text evidence="1">The sequence shown here is derived from an EMBL/GenBank/DDBJ whole genome shotgun (WGS) entry which is preliminary data.</text>
</comment>
<gene>
    <name evidence="1" type="ORF">SCF082_LOCUS42352</name>
</gene>
<sequence>MEPKQPRGRALAALLALAGVALGLMSAFVPPPKLPQAPEAMETPAAWEALQDCVEDGLDAAFTAVDDLFSKADDLVGPSLNPQLLPAGGVPMKQENPLTPVIEPLTRLYMRYRTAMFPRCKDCLI</sequence>
<evidence type="ECO:0000313" key="2">
    <source>
        <dbReference type="Proteomes" id="UP001642464"/>
    </source>
</evidence>
<dbReference type="Proteomes" id="UP001642464">
    <property type="component" value="Unassembled WGS sequence"/>
</dbReference>
<name>A0ABP0QND4_9DINO</name>
<reference evidence="1 2" key="1">
    <citation type="submission" date="2024-02" db="EMBL/GenBank/DDBJ databases">
        <authorList>
            <person name="Chen Y."/>
            <person name="Shah S."/>
            <person name="Dougan E. K."/>
            <person name="Thang M."/>
            <person name="Chan C."/>
        </authorList>
    </citation>
    <scope>NUCLEOTIDE SEQUENCE [LARGE SCALE GENOMIC DNA]</scope>
</reference>
<dbReference type="EMBL" id="CAXAMM010039893">
    <property type="protein sequence ID" value="CAK9089774.1"/>
    <property type="molecule type" value="Genomic_DNA"/>
</dbReference>
<proteinExistence type="predicted"/>
<accession>A0ABP0QND4</accession>
<evidence type="ECO:0000313" key="1">
    <source>
        <dbReference type="EMBL" id="CAK9089774.1"/>
    </source>
</evidence>
<organism evidence="1 2">
    <name type="scientific">Durusdinium trenchii</name>
    <dbReference type="NCBI Taxonomy" id="1381693"/>
    <lineage>
        <taxon>Eukaryota</taxon>
        <taxon>Sar</taxon>
        <taxon>Alveolata</taxon>
        <taxon>Dinophyceae</taxon>
        <taxon>Suessiales</taxon>
        <taxon>Symbiodiniaceae</taxon>
        <taxon>Durusdinium</taxon>
    </lineage>
</organism>
<keyword evidence="2" id="KW-1185">Reference proteome</keyword>